<dbReference type="AlphaFoldDB" id="A0A6A6UIK4"/>
<dbReference type="OrthoDB" id="2151789at2759"/>
<dbReference type="Pfam" id="PF01565">
    <property type="entry name" value="FAD_binding_4"/>
    <property type="match status" value="1"/>
</dbReference>
<evidence type="ECO:0000313" key="8">
    <source>
        <dbReference type="Proteomes" id="UP000799302"/>
    </source>
</evidence>
<accession>A0A6A6UIK4</accession>
<protein>
    <submittedName>
        <fullName evidence="7">FAD-binding domain-containing protein</fullName>
    </submittedName>
</protein>
<dbReference type="InterPro" id="IPR016169">
    <property type="entry name" value="FAD-bd_PCMH_sub2"/>
</dbReference>
<dbReference type="GO" id="GO:0071949">
    <property type="term" value="F:FAD binding"/>
    <property type="evidence" value="ECO:0007669"/>
    <property type="project" value="InterPro"/>
</dbReference>
<evidence type="ECO:0000256" key="3">
    <source>
        <dbReference type="ARBA" id="ARBA00022827"/>
    </source>
</evidence>
<dbReference type="PROSITE" id="PS51387">
    <property type="entry name" value="FAD_PCMH"/>
    <property type="match status" value="1"/>
</dbReference>
<feature type="signal peptide" evidence="5">
    <location>
        <begin position="1"/>
        <end position="21"/>
    </location>
</feature>
<keyword evidence="5" id="KW-0732">Signal</keyword>
<dbReference type="InterPro" id="IPR036318">
    <property type="entry name" value="FAD-bd_PCMH-like_sf"/>
</dbReference>
<keyword evidence="8" id="KW-1185">Reference proteome</keyword>
<dbReference type="PANTHER" id="PTHR42973">
    <property type="entry name" value="BINDING OXIDOREDUCTASE, PUTATIVE (AFU_ORTHOLOGUE AFUA_1G17690)-RELATED"/>
    <property type="match status" value="1"/>
</dbReference>
<dbReference type="EMBL" id="MU004233">
    <property type="protein sequence ID" value="KAF2670714.1"/>
    <property type="molecule type" value="Genomic_DNA"/>
</dbReference>
<name>A0A6A6UIK4_9PEZI</name>
<dbReference type="InterPro" id="IPR006094">
    <property type="entry name" value="Oxid_FAD_bind_N"/>
</dbReference>
<evidence type="ECO:0000256" key="2">
    <source>
        <dbReference type="ARBA" id="ARBA00022630"/>
    </source>
</evidence>
<gene>
    <name evidence="7" type="ORF">BT63DRAFT_199730</name>
</gene>
<evidence type="ECO:0000256" key="4">
    <source>
        <dbReference type="ARBA" id="ARBA00023002"/>
    </source>
</evidence>
<evidence type="ECO:0000259" key="6">
    <source>
        <dbReference type="PROSITE" id="PS51387"/>
    </source>
</evidence>
<dbReference type="PANTHER" id="PTHR42973:SF13">
    <property type="entry name" value="FAD-BINDING PCMH-TYPE DOMAIN-CONTAINING PROTEIN"/>
    <property type="match status" value="1"/>
</dbReference>
<dbReference type="SUPFAM" id="SSF56176">
    <property type="entry name" value="FAD-binding/transporter-associated domain-like"/>
    <property type="match status" value="1"/>
</dbReference>
<proteinExistence type="inferred from homology"/>
<keyword evidence="4" id="KW-0560">Oxidoreductase</keyword>
<evidence type="ECO:0000256" key="1">
    <source>
        <dbReference type="ARBA" id="ARBA00005466"/>
    </source>
</evidence>
<reference evidence="7" key="1">
    <citation type="journal article" date="2020" name="Stud. Mycol.">
        <title>101 Dothideomycetes genomes: a test case for predicting lifestyles and emergence of pathogens.</title>
        <authorList>
            <person name="Haridas S."/>
            <person name="Albert R."/>
            <person name="Binder M."/>
            <person name="Bloem J."/>
            <person name="Labutti K."/>
            <person name="Salamov A."/>
            <person name="Andreopoulos B."/>
            <person name="Baker S."/>
            <person name="Barry K."/>
            <person name="Bills G."/>
            <person name="Bluhm B."/>
            <person name="Cannon C."/>
            <person name="Castanera R."/>
            <person name="Culley D."/>
            <person name="Daum C."/>
            <person name="Ezra D."/>
            <person name="Gonzalez J."/>
            <person name="Henrissat B."/>
            <person name="Kuo A."/>
            <person name="Liang C."/>
            <person name="Lipzen A."/>
            <person name="Lutzoni F."/>
            <person name="Magnuson J."/>
            <person name="Mondo S."/>
            <person name="Nolan M."/>
            <person name="Ohm R."/>
            <person name="Pangilinan J."/>
            <person name="Park H.-J."/>
            <person name="Ramirez L."/>
            <person name="Alfaro M."/>
            <person name="Sun H."/>
            <person name="Tritt A."/>
            <person name="Yoshinaga Y."/>
            <person name="Zwiers L.-H."/>
            <person name="Turgeon B."/>
            <person name="Goodwin S."/>
            <person name="Spatafora J."/>
            <person name="Crous P."/>
            <person name="Grigoriev I."/>
        </authorList>
    </citation>
    <scope>NUCLEOTIDE SEQUENCE</scope>
    <source>
        <strain evidence="7">CBS 115976</strain>
    </source>
</reference>
<comment type="similarity">
    <text evidence="1">Belongs to the oxygen-dependent FAD-linked oxidoreductase family.</text>
</comment>
<dbReference type="GO" id="GO:0016491">
    <property type="term" value="F:oxidoreductase activity"/>
    <property type="evidence" value="ECO:0007669"/>
    <property type="project" value="UniProtKB-KW"/>
</dbReference>
<dbReference type="InterPro" id="IPR050416">
    <property type="entry name" value="FAD-linked_Oxidoreductase"/>
</dbReference>
<dbReference type="InterPro" id="IPR016166">
    <property type="entry name" value="FAD-bd_PCMH"/>
</dbReference>
<feature type="domain" description="FAD-binding PCMH-type" evidence="6">
    <location>
        <begin position="70"/>
        <end position="240"/>
    </location>
</feature>
<keyword evidence="3" id="KW-0274">FAD</keyword>
<evidence type="ECO:0000256" key="5">
    <source>
        <dbReference type="SAM" id="SignalP"/>
    </source>
</evidence>
<dbReference type="Gene3D" id="3.30.465.10">
    <property type="match status" value="1"/>
</dbReference>
<evidence type="ECO:0000313" key="7">
    <source>
        <dbReference type="EMBL" id="KAF2670714.1"/>
    </source>
</evidence>
<feature type="chain" id="PRO_5025539839" evidence="5">
    <location>
        <begin position="22"/>
        <end position="508"/>
    </location>
</feature>
<sequence length="508" mass="55971">MWFLIRVALAVVTSFVSLSYGSQSVLSAGDHHIPQACNAIELAINGDVYHRRTSEYNDQQKDYWLLQQAKDYSPHCRVTPRDAKDVSIALKLFGKHQTPFAVKSGGHSFLSGASNINNGITLDLSRLNSIKLSEDKQSVRLGPGATWKEVYQVLEPLGLTALGARAGSVGVGGFILGGGSTWLSNRHGWAVDSVLEFEVVVYGKIKTASSTENPDLFWALKGGGSNFGIVTAIAMATHPLGDLYVYGQSCPQESVPQGLKALQSFTDAGSNDTGSSAIMGVMFTPGQEELAAAITVVNIDNDLNAEGLKYFTDIPQFHADNFTIKLTELSDQMSQYADREYRKIKFSITVHNNATLLGHLFEELENLVRDHDLDDMLALGTSFQPLTRSHISNRNNALGLSHVTSGLMLVSFEIYWSDAANSTYFEKLSRNLHDKLCARASEKQMLHRFTYLNYAASWQEPFSGYGTESLCKLKDIQKQLQRDEDPMGLFYGLMKVGKMLPHDDEVCG</sequence>
<keyword evidence="2" id="KW-0285">Flavoprotein</keyword>
<organism evidence="7 8">
    <name type="scientific">Microthyrium microscopicum</name>
    <dbReference type="NCBI Taxonomy" id="703497"/>
    <lineage>
        <taxon>Eukaryota</taxon>
        <taxon>Fungi</taxon>
        <taxon>Dikarya</taxon>
        <taxon>Ascomycota</taxon>
        <taxon>Pezizomycotina</taxon>
        <taxon>Dothideomycetes</taxon>
        <taxon>Dothideomycetes incertae sedis</taxon>
        <taxon>Microthyriales</taxon>
        <taxon>Microthyriaceae</taxon>
        <taxon>Microthyrium</taxon>
    </lineage>
</organism>
<dbReference type="Proteomes" id="UP000799302">
    <property type="component" value="Unassembled WGS sequence"/>
</dbReference>